<feature type="compositionally biased region" description="Polar residues" evidence="1">
    <location>
        <begin position="1"/>
        <end position="12"/>
    </location>
</feature>
<sequence>MTVRFSSASSDPSARAVRSVSTDEKASARSLAASSFVRPSSPFVSIRPVFDKLMCFNRVLTDSVETA</sequence>
<reference evidence="3" key="1">
    <citation type="journal article" date="2015" name="Proc. Natl. Acad. Sci. U.S.A.">
        <title>Genome sequencing of adzuki bean (Vigna angularis) provides insight into high starch and low fat accumulation and domestication.</title>
        <authorList>
            <person name="Yang K."/>
            <person name="Tian Z."/>
            <person name="Chen C."/>
            <person name="Luo L."/>
            <person name="Zhao B."/>
            <person name="Wang Z."/>
            <person name="Yu L."/>
            <person name="Li Y."/>
            <person name="Sun Y."/>
            <person name="Li W."/>
            <person name="Chen Y."/>
            <person name="Li Y."/>
            <person name="Zhang Y."/>
            <person name="Ai D."/>
            <person name="Zhao J."/>
            <person name="Shang C."/>
            <person name="Ma Y."/>
            <person name="Wu B."/>
            <person name="Wang M."/>
            <person name="Gao L."/>
            <person name="Sun D."/>
            <person name="Zhang P."/>
            <person name="Guo F."/>
            <person name="Wang W."/>
            <person name="Li Y."/>
            <person name="Wang J."/>
            <person name="Varshney R.K."/>
            <person name="Wang J."/>
            <person name="Ling H.Q."/>
            <person name="Wan P."/>
        </authorList>
    </citation>
    <scope>NUCLEOTIDE SEQUENCE</scope>
    <source>
        <strain evidence="3">cv. Jingnong 6</strain>
    </source>
</reference>
<organism evidence="2 3">
    <name type="scientific">Phaseolus angularis</name>
    <name type="common">Azuki bean</name>
    <name type="synonym">Vigna angularis</name>
    <dbReference type="NCBI Taxonomy" id="3914"/>
    <lineage>
        <taxon>Eukaryota</taxon>
        <taxon>Viridiplantae</taxon>
        <taxon>Streptophyta</taxon>
        <taxon>Embryophyta</taxon>
        <taxon>Tracheophyta</taxon>
        <taxon>Spermatophyta</taxon>
        <taxon>Magnoliopsida</taxon>
        <taxon>eudicotyledons</taxon>
        <taxon>Gunneridae</taxon>
        <taxon>Pentapetalae</taxon>
        <taxon>rosids</taxon>
        <taxon>fabids</taxon>
        <taxon>Fabales</taxon>
        <taxon>Fabaceae</taxon>
        <taxon>Papilionoideae</taxon>
        <taxon>50 kb inversion clade</taxon>
        <taxon>NPAAA clade</taxon>
        <taxon>indigoferoid/millettioid clade</taxon>
        <taxon>Phaseoleae</taxon>
        <taxon>Vigna</taxon>
    </lineage>
</organism>
<dbReference type="EMBL" id="CM003376">
    <property type="protein sequence ID" value="KOM46225.1"/>
    <property type="molecule type" value="Genomic_DNA"/>
</dbReference>
<evidence type="ECO:0000313" key="2">
    <source>
        <dbReference type="EMBL" id="KOM46225.1"/>
    </source>
</evidence>
<gene>
    <name evidence="2" type="ORF">LR48_Vigan06g153100</name>
</gene>
<name>A0A0L9UTM3_PHAAN</name>
<dbReference type="Gramene" id="KOM46225">
    <property type="protein sequence ID" value="KOM46225"/>
    <property type="gene ID" value="LR48_Vigan06g153100"/>
</dbReference>
<proteinExistence type="predicted"/>
<protein>
    <submittedName>
        <fullName evidence="2">Uncharacterized protein</fullName>
    </submittedName>
</protein>
<dbReference type="Proteomes" id="UP000053144">
    <property type="component" value="Chromosome 6"/>
</dbReference>
<feature type="region of interest" description="Disordered" evidence="1">
    <location>
        <begin position="1"/>
        <end position="25"/>
    </location>
</feature>
<evidence type="ECO:0000256" key="1">
    <source>
        <dbReference type="SAM" id="MobiDB-lite"/>
    </source>
</evidence>
<evidence type="ECO:0000313" key="3">
    <source>
        <dbReference type="Proteomes" id="UP000053144"/>
    </source>
</evidence>
<dbReference type="AlphaFoldDB" id="A0A0L9UTM3"/>
<accession>A0A0L9UTM3</accession>